<protein>
    <recommendedName>
        <fullName evidence="9">Translin-associated protein X</fullName>
    </recommendedName>
</protein>
<reference evidence="7" key="1">
    <citation type="submission" date="2022-01" db="EMBL/GenBank/DDBJ databases">
        <authorList>
            <person name="King R."/>
        </authorList>
    </citation>
    <scope>NUCLEOTIDE SEQUENCE</scope>
</reference>
<dbReference type="Proteomes" id="UP001153636">
    <property type="component" value="Chromosome 4"/>
</dbReference>
<evidence type="ECO:0008006" key="9">
    <source>
        <dbReference type="Google" id="ProtNLM"/>
    </source>
</evidence>
<dbReference type="AlphaFoldDB" id="A0A9P0GDT6"/>
<organism evidence="7 8">
    <name type="scientific">Psylliodes chrysocephalus</name>
    <dbReference type="NCBI Taxonomy" id="3402493"/>
    <lineage>
        <taxon>Eukaryota</taxon>
        <taxon>Metazoa</taxon>
        <taxon>Ecdysozoa</taxon>
        <taxon>Arthropoda</taxon>
        <taxon>Hexapoda</taxon>
        <taxon>Insecta</taxon>
        <taxon>Pterygota</taxon>
        <taxon>Neoptera</taxon>
        <taxon>Endopterygota</taxon>
        <taxon>Coleoptera</taxon>
        <taxon>Polyphaga</taxon>
        <taxon>Cucujiformia</taxon>
        <taxon>Chrysomeloidea</taxon>
        <taxon>Chrysomelidae</taxon>
        <taxon>Galerucinae</taxon>
        <taxon>Alticini</taxon>
        <taxon>Psylliodes</taxon>
    </lineage>
</organism>
<name>A0A9P0GDT6_9CUCU</name>
<keyword evidence="6" id="KW-0460">Magnesium</keyword>
<dbReference type="InterPro" id="IPR002848">
    <property type="entry name" value="Translin_fam"/>
</dbReference>
<comment type="subcellular location">
    <subcellularLocation>
        <location evidence="2">Cytoplasm</location>
    </subcellularLocation>
    <subcellularLocation>
        <location evidence="1">Nucleus</location>
    </subcellularLocation>
</comment>
<dbReference type="EMBL" id="OV651816">
    <property type="protein sequence ID" value="CAH1109743.1"/>
    <property type="molecule type" value="Genomic_DNA"/>
</dbReference>
<dbReference type="GO" id="GO:0005634">
    <property type="term" value="C:nucleus"/>
    <property type="evidence" value="ECO:0007669"/>
    <property type="project" value="UniProtKB-SubCell"/>
</dbReference>
<dbReference type="InterPro" id="IPR036081">
    <property type="entry name" value="Translin_sf"/>
</dbReference>
<keyword evidence="5" id="KW-0539">Nucleus</keyword>
<evidence type="ECO:0000313" key="7">
    <source>
        <dbReference type="EMBL" id="CAH1109743.1"/>
    </source>
</evidence>
<keyword evidence="4" id="KW-0963">Cytoplasm</keyword>
<evidence type="ECO:0000313" key="8">
    <source>
        <dbReference type="Proteomes" id="UP001153636"/>
    </source>
</evidence>
<dbReference type="GO" id="GO:0043565">
    <property type="term" value="F:sequence-specific DNA binding"/>
    <property type="evidence" value="ECO:0007669"/>
    <property type="project" value="InterPro"/>
</dbReference>
<accession>A0A9P0GDT6</accession>
<dbReference type="Gene3D" id="1.20.58.190">
    <property type="entry name" value="Translin, domain 1"/>
    <property type="match status" value="1"/>
</dbReference>
<evidence type="ECO:0000256" key="3">
    <source>
        <dbReference type="ARBA" id="ARBA00005902"/>
    </source>
</evidence>
<evidence type="ECO:0000256" key="6">
    <source>
        <dbReference type="PIRSR" id="PIRSR602848-1"/>
    </source>
</evidence>
<dbReference type="Pfam" id="PF01997">
    <property type="entry name" value="Translin"/>
    <property type="match status" value="1"/>
</dbReference>
<dbReference type="InterPro" id="IPR016069">
    <property type="entry name" value="Translin_C"/>
</dbReference>
<dbReference type="Gene3D" id="1.20.58.200">
    <property type="entry name" value="Translin, domain 2"/>
    <property type="match status" value="1"/>
</dbReference>
<proteinExistence type="inferred from homology"/>
<feature type="binding site" evidence="6">
    <location>
        <position position="129"/>
    </location>
    <ligand>
        <name>Mg(2+)</name>
        <dbReference type="ChEBI" id="CHEBI:18420"/>
    </ligand>
</feature>
<dbReference type="GO" id="GO:0046872">
    <property type="term" value="F:metal ion binding"/>
    <property type="evidence" value="ECO:0007669"/>
    <property type="project" value="UniProtKB-KW"/>
</dbReference>
<keyword evidence="6" id="KW-0479">Metal-binding</keyword>
<keyword evidence="8" id="KW-1185">Reference proteome</keyword>
<evidence type="ECO:0000256" key="5">
    <source>
        <dbReference type="ARBA" id="ARBA00023242"/>
    </source>
</evidence>
<comment type="similarity">
    <text evidence="3">Belongs to the translin family.</text>
</comment>
<dbReference type="SUPFAM" id="SSF74784">
    <property type="entry name" value="Translin"/>
    <property type="match status" value="1"/>
</dbReference>
<dbReference type="PANTHER" id="PTHR10741">
    <property type="entry name" value="TRANSLIN AND TRANSLIN ASSOCIATED PROTEIN X"/>
    <property type="match status" value="1"/>
</dbReference>
<feature type="binding site" evidence="6">
    <location>
        <position position="181"/>
    </location>
    <ligand>
        <name>Mg(2+)</name>
        <dbReference type="ChEBI" id="CHEBI:18420"/>
    </ligand>
</feature>
<evidence type="ECO:0000256" key="4">
    <source>
        <dbReference type="ARBA" id="ARBA00022490"/>
    </source>
</evidence>
<gene>
    <name evidence="7" type="ORF">PSYICH_LOCUS9918</name>
</gene>
<dbReference type="GO" id="GO:0005737">
    <property type="term" value="C:cytoplasm"/>
    <property type="evidence" value="ECO:0007669"/>
    <property type="project" value="UniProtKB-SubCell"/>
</dbReference>
<dbReference type="InterPro" id="IPR016068">
    <property type="entry name" value="Translin_N"/>
</dbReference>
<dbReference type="OrthoDB" id="31005at2759"/>
<sequence length="274" mass="31804">MSKAKTRNKRSKFAVGDKAKETIENLTEDNPVLLMFKEYTRTLDEKHDRYERIVKLGRDITIESKRIIFLLHSTNADLESKRMQVVEEAEKRLKTVIDTNLKAIAFELKDQDSYQYHKAYTCGLQEFIEASTFCSYVKEEYVKDWNTMNSLLQYKTEEGEEFALVFPQVDYILGLGDFTGELMRRCLNTLGVGNVGECFKLCNFVRHINTGFLGLMAPGYKELSRKAYVLRQSLEKMELVCYNIQIRGSEIPKHMLLSVIESSDLNENDDEGFY</sequence>
<evidence type="ECO:0000256" key="1">
    <source>
        <dbReference type="ARBA" id="ARBA00004123"/>
    </source>
</evidence>
<dbReference type="FunFam" id="1.20.58.200:FF:000001">
    <property type="entry name" value="Translin-associated factor X"/>
    <property type="match status" value="1"/>
</dbReference>
<dbReference type="CDD" id="cd14820">
    <property type="entry name" value="TRAX"/>
    <property type="match status" value="1"/>
</dbReference>
<evidence type="ECO:0000256" key="2">
    <source>
        <dbReference type="ARBA" id="ARBA00004496"/>
    </source>
</evidence>